<dbReference type="OrthoDB" id="64208at2"/>
<dbReference type="Pfam" id="PF06445">
    <property type="entry name" value="GyrI-like"/>
    <property type="match status" value="1"/>
</dbReference>
<reference evidence="2 3" key="1">
    <citation type="submission" date="2019-07" db="EMBL/GenBank/DDBJ databases">
        <title>Microlunatus dokdonensis sp. nov. isolated from the rhizospheric soil of the wild plant Elymus tsukushiensis.</title>
        <authorList>
            <person name="Ghim S.-Y."/>
            <person name="Hwang Y.-J."/>
            <person name="Son J.-S."/>
            <person name="Shin J.-H."/>
        </authorList>
    </citation>
    <scope>NUCLEOTIDE SEQUENCE [LARGE SCALE GENOMIC DNA]</scope>
    <source>
        <strain evidence="2 3">KUDC0627</strain>
    </source>
</reference>
<keyword evidence="3" id="KW-1185">Reference proteome</keyword>
<evidence type="ECO:0000259" key="1">
    <source>
        <dbReference type="SMART" id="SM00871"/>
    </source>
</evidence>
<name>A0A516Q170_9ACTN</name>
<dbReference type="AlphaFoldDB" id="A0A516Q170"/>
<proteinExistence type="predicted"/>
<gene>
    <name evidence="2" type="ORF">FOE78_15530</name>
</gene>
<dbReference type="SMART" id="SM00871">
    <property type="entry name" value="AraC_E_bind"/>
    <property type="match status" value="1"/>
</dbReference>
<dbReference type="InterPro" id="IPR011256">
    <property type="entry name" value="Reg_factor_effector_dom_sf"/>
</dbReference>
<sequence length="157" mass="17358">MVDYRVEVVSAAPSPCAVVRERTTWSAFDWKSMLDQVWAYLRSRPEISPGHNVMIYHLLPESDEDDVEVEVGVEIAAGVEVPAAVEPEGRLVGSELPAGRAATVLHLGGPASLDDAYQALTQWCTEHGEIRSDTHWEVYGDPDAAGNYPIRLCWLLR</sequence>
<evidence type="ECO:0000313" key="3">
    <source>
        <dbReference type="Proteomes" id="UP000319263"/>
    </source>
</evidence>
<dbReference type="EMBL" id="CP041692">
    <property type="protein sequence ID" value="QDP97148.1"/>
    <property type="molecule type" value="Genomic_DNA"/>
</dbReference>
<organism evidence="2 3">
    <name type="scientific">Microlunatus elymi</name>
    <dbReference type="NCBI Taxonomy" id="2596828"/>
    <lineage>
        <taxon>Bacteria</taxon>
        <taxon>Bacillati</taxon>
        <taxon>Actinomycetota</taxon>
        <taxon>Actinomycetes</taxon>
        <taxon>Propionibacteriales</taxon>
        <taxon>Propionibacteriaceae</taxon>
        <taxon>Microlunatus</taxon>
    </lineage>
</organism>
<protein>
    <submittedName>
        <fullName evidence="2">GyrI-like domain-containing protein</fullName>
    </submittedName>
</protein>
<dbReference type="KEGG" id="mik:FOE78_15530"/>
<dbReference type="RefSeq" id="WP_143987109.1">
    <property type="nucleotide sequence ID" value="NZ_CP041692.1"/>
</dbReference>
<dbReference type="SUPFAM" id="SSF55136">
    <property type="entry name" value="Probable bacterial effector-binding domain"/>
    <property type="match status" value="1"/>
</dbReference>
<accession>A0A516Q170</accession>
<dbReference type="Gene3D" id="3.20.80.10">
    <property type="entry name" value="Regulatory factor, effector binding domain"/>
    <property type="match status" value="1"/>
</dbReference>
<evidence type="ECO:0000313" key="2">
    <source>
        <dbReference type="EMBL" id="QDP97148.1"/>
    </source>
</evidence>
<dbReference type="InterPro" id="IPR010499">
    <property type="entry name" value="AraC_E-bd"/>
</dbReference>
<feature type="domain" description="AraC effector-binding" evidence="1">
    <location>
        <begin position="4"/>
        <end position="157"/>
    </location>
</feature>
<dbReference type="Proteomes" id="UP000319263">
    <property type="component" value="Chromosome"/>
</dbReference>
<dbReference type="InterPro" id="IPR029442">
    <property type="entry name" value="GyrI-like"/>
</dbReference>